<dbReference type="EMBL" id="OE000606">
    <property type="protein sequence ID" value="CAD7454454.1"/>
    <property type="molecule type" value="Genomic_DNA"/>
</dbReference>
<organism evidence="2">
    <name type="scientific">Timema tahoe</name>
    <dbReference type="NCBI Taxonomy" id="61484"/>
    <lineage>
        <taxon>Eukaryota</taxon>
        <taxon>Metazoa</taxon>
        <taxon>Ecdysozoa</taxon>
        <taxon>Arthropoda</taxon>
        <taxon>Hexapoda</taxon>
        <taxon>Insecta</taxon>
        <taxon>Pterygota</taxon>
        <taxon>Neoptera</taxon>
        <taxon>Polyneoptera</taxon>
        <taxon>Phasmatodea</taxon>
        <taxon>Timematodea</taxon>
        <taxon>Timematoidea</taxon>
        <taxon>Timematidae</taxon>
        <taxon>Timema</taxon>
    </lineage>
</organism>
<evidence type="ECO:0000313" key="2">
    <source>
        <dbReference type="EMBL" id="CAD7454454.1"/>
    </source>
</evidence>
<dbReference type="AlphaFoldDB" id="A0A7R9IB98"/>
<proteinExistence type="predicted"/>
<name>A0A7R9IB98_9NEOP</name>
<protein>
    <submittedName>
        <fullName evidence="2">Uncharacterized protein</fullName>
    </submittedName>
</protein>
<accession>A0A7R9IB98</accession>
<sequence length="102" mass="11384">MKAHCAVTIVLVRLLCTRYRHQRYERTVSQTEKPMLMVGSVVNNGNKVATKAGNMFSSVTTLYMRVEQETYTARNMSTEKGGTQGNYSSPMASLVLTDSSRL</sequence>
<reference evidence="2" key="1">
    <citation type="submission" date="2020-11" db="EMBL/GenBank/DDBJ databases">
        <authorList>
            <person name="Tran Van P."/>
        </authorList>
    </citation>
    <scope>NUCLEOTIDE SEQUENCE</scope>
</reference>
<gene>
    <name evidence="2" type="ORF">TTEB3V08_LOCUS2558</name>
</gene>
<feature type="region of interest" description="Disordered" evidence="1">
    <location>
        <begin position="74"/>
        <end position="102"/>
    </location>
</feature>
<evidence type="ECO:0000256" key="1">
    <source>
        <dbReference type="SAM" id="MobiDB-lite"/>
    </source>
</evidence>